<gene>
    <name evidence="1" type="ORF">EYZ11_003594</name>
</gene>
<accession>A0A4S3JMZ2</accession>
<dbReference type="Proteomes" id="UP000308092">
    <property type="component" value="Unassembled WGS sequence"/>
</dbReference>
<sequence>MCLRTFQENTLHSAKGSARETKILPFVHRRLQSADRVALQSTKPDASLG</sequence>
<organism evidence="1 2">
    <name type="scientific">Aspergillus tanneri</name>
    <dbReference type="NCBI Taxonomy" id="1220188"/>
    <lineage>
        <taxon>Eukaryota</taxon>
        <taxon>Fungi</taxon>
        <taxon>Dikarya</taxon>
        <taxon>Ascomycota</taxon>
        <taxon>Pezizomycotina</taxon>
        <taxon>Eurotiomycetes</taxon>
        <taxon>Eurotiomycetidae</taxon>
        <taxon>Eurotiales</taxon>
        <taxon>Aspergillaceae</taxon>
        <taxon>Aspergillus</taxon>
        <taxon>Aspergillus subgen. Circumdati</taxon>
    </lineage>
</organism>
<evidence type="ECO:0000313" key="2">
    <source>
        <dbReference type="Proteomes" id="UP000308092"/>
    </source>
</evidence>
<keyword evidence="2" id="KW-1185">Reference proteome</keyword>
<comment type="caution">
    <text evidence="1">The sequence shown here is derived from an EMBL/GenBank/DDBJ whole genome shotgun (WGS) entry which is preliminary data.</text>
</comment>
<evidence type="ECO:0000313" key="1">
    <source>
        <dbReference type="EMBL" id="THC96933.1"/>
    </source>
</evidence>
<name>A0A4S3JMZ2_9EURO</name>
<dbReference type="EMBL" id="SOSA01000093">
    <property type="protein sequence ID" value="THC96933.1"/>
    <property type="molecule type" value="Genomic_DNA"/>
</dbReference>
<proteinExistence type="predicted"/>
<reference evidence="1 2" key="1">
    <citation type="submission" date="2019-03" db="EMBL/GenBank/DDBJ databases">
        <title>The genome sequence of a newly discovered highly antifungal drug resistant Aspergillus species, Aspergillus tanneri NIH 1004.</title>
        <authorList>
            <person name="Mounaud S."/>
            <person name="Singh I."/>
            <person name="Joardar V."/>
            <person name="Pakala S."/>
            <person name="Pakala S."/>
            <person name="Venepally P."/>
            <person name="Hoover J."/>
            <person name="Nierman W."/>
            <person name="Chung J."/>
            <person name="Losada L."/>
        </authorList>
    </citation>
    <scope>NUCLEOTIDE SEQUENCE [LARGE SCALE GENOMIC DNA]</scope>
    <source>
        <strain evidence="1 2">NIH1004</strain>
    </source>
</reference>
<protein>
    <submittedName>
        <fullName evidence="1">Uncharacterized protein</fullName>
    </submittedName>
</protein>
<dbReference type="VEuPathDB" id="FungiDB:EYZ11_003594"/>
<dbReference type="AlphaFoldDB" id="A0A4S3JMZ2"/>